<keyword evidence="9" id="KW-0732">Signal</keyword>
<name>A0A8J5M7I3_ZINOF</name>
<dbReference type="CDD" id="cd14066">
    <property type="entry name" value="STKc_IRAK"/>
    <property type="match status" value="1"/>
</dbReference>
<evidence type="ECO:0000256" key="17">
    <source>
        <dbReference type="ARBA" id="ARBA00023180"/>
    </source>
</evidence>
<evidence type="ECO:0000256" key="5">
    <source>
        <dbReference type="ARBA" id="ARBA00022475"/>
    </source>
</evidence>
<evidence type="ECO:0000256" key="4">
    <source>
        <dbReference type="ARBA" id="ARBA00012513"/>
    </source>
</evidence>
<dbReference type="PROSITE" id="PS50011">
    <property type="entry name" value="PROTEIN_KINASE_DOM"/>
    <property type="match status" value="1"/>
</dbReference>
<keyword evidence="14 20" id="KW-1133">Transmembrane helix</keyword>
<evidence type="ECO:0000256" key="2">
    <source>
        <dbReference type="ARBA" id="ARBA00008536"/>
    </source>
</evidence>
<dbReference type="PROSITE" id="PS00107">
    <property type="entry name" value="PROTEIN_KINASE_ATP"/>
    <property type="match status" value="1"/>
</dbReference>
<comment type="similarity">
    <text evidence="3">In the C-terminal section; belongs to the protein kinase superfamily. Ser/Thr protein kinase family.</text>
</comment>
<keyword evidence="6" id="KW-0723">Serine/threonine-protein kinase</keyword>
<dbReference type="InterPro" id="IPR001220">
    <property type="entry name" value="Legume_lectin_dom"/>
</dbReference>
<dbReference type="Gene3D" id="2.60.120.200">
    <property type="match status" value="1"/>
</dbReference>
<dbReference type="InterPro" id="IPR019825">
    <property type="entry name" value="Lectin_legB_Mn/Ca_BS"/>
</dbReference>
<keyword evidence="5" id="KW-1003">Cell membrane</keyword>
<evidence type="ECO:0000256" key="10">
    <source>
        <dbReference type="ARBA" id="ARBA00022734"/>
    </source>
</evidence>
<evidence type="ECO:0000256" key="6">
    <source>
        <dbReference type="ARBA" id="ARBA00022527"/>
    </source>
</evidence>
<dbReference type="InterPro" id="IPR011009">
    <property type="entry name" value="Kinase-like_dom_sf"/>
</dbReference>
<comment type="subcellular location">
    <subcellularLocation>
        <location evidence="1">Cell membrane</location>
        <topology evidence="1">Single-pass type I membrane protein</topology>
    </subcellularLocation>
</comment>
<keyword evidence="10" id="KW-0430">Lectin</keyword>
<dbReference type="EC" id="2.7.11.1" evidence="4"/>
<dbReference type="FunFam" id="3.30.200.20:FF:000168">
    <property type="entry name" value="L-type lectin-domain containing receptor kinase IX.1"/>
    <property type="match status" value="1"/>
</dbReference>
<keyword evidence="15 20" id="KW-0472">Membrane</keyword>
<dbReference type="EMBL" id="JACMSC010000001">
    <property type="protein sequence ID" value="KAG6535457.1"/>
    <property type="molecule type" value="Genomic_DNA"/>
</dbReference>
<evidence type="ECO:0000256" key="7">
    <source>
        <dbReference type="ARBA" id="ARBA00022679"/>
    </source>
</evidence>
<dbReference type="CDD" id="cd06899">
    <property type="entry name" value="lectin_legume_LecRK_Arcelin_ConA"/>
    <property type="match status" value="1"/>
</dbReference>
<evidence type="ECO:0000256" key="13">
    <source>
        <dbReference type="ARBA" id="ARBA00022840"/>
    </source>
</evidence>
<evidence type="ECO:0000313" key="22">
    <source>
        <dbReference type="EMBL" id="KAG6535457.1"/>
    </source>
</evidence>
<evidence type="ECO:0000259" key="21">
    <source>
        <dbReference type="PROSITE" id="PS50011"/>
    </source>
</evidence>
<evidence type="ECO:0000256" key="9">
    <source>
        <dbReference type="ARBA" id="ARBA00022729"/>
    </source>
</evidence>
<evidence type="ECO:0000313" key="23">
    <source>
        <dbReference type="Proteomes" id="UP000734854"/>
    </source>
</evidence>
<evidence type="ECO:0000256" key="1">
    <source>
        <dbReference type="ARBA" id="ARBA00004251"/>
    </source>
</evidence>
<dbReference type="SMART" id="SM00220">
    <property type="entry name" value="S_TKc"/>
    <property type="match status" value="1"/>
</dbReference>
<evidence type="ECO:0000256" key="18">
    <source>
        <dbReference type="PROSITE-ProRule" id="PRU10141"/>
    </source>
</evidence>
<protein>
    <recommendedName>
        <fullName evidence="4">non-specific serine/threonine protein kinase</fullName>
        <ecNumber evidence="4">2.7.11.1</ecNumber>
    </recommendedName>
</protein>
<keyword evidence="16" id="KW-0675">Receptor</keyword>
<organism evidence="22 23">
    <name type="scientific">Zingiber officinale</name>
    <name type="common">Ginger</name>
    <name type="synonym">Amomum zingiber</name>
    <dbReference type="NCBI Taxonomy" id="94328"/>
    <lineage>
        <taxon>Eukaryota</taxon>
        <taxon>Viridiplantae</taxon>
        <taxon>Streptophyta</taxon>
        <taxon>Embryophyta</taxon>
        <taxon>Tracheophyta</taxon>
        <taxon>Spermatophyta</taxon>
        <taxon>Magnoliopsida</taxon>
        <taxon>Liliopsida</taxon>
        <taxon>Zingiberales</taxon>
        <taxon>Zingiberaceae</taxon>
        <taxon>Zingiber</taxon>
    </lineage>
</organism>
<evidence type="ECO:0000256" key="19">
    <source>
        <dbReference type="SAM" id="MobiDB-lite"/>
    </source>
</evidence>
<dbReference type="PROSITE" id="PS00307">
    <property type="entry name" value="LECTIN_LEGUME_BETA"/>
    <property type="match status" value="1"/>
</dbReference>
<feature type="region of interest" description="Disordered" evidence="19">
    <location>
        <begin position="693"/>
        <end position="713"/>
    </location>
</feature>
<dbReference type="Proteomes" id="UP000734854">
    <property type="component" value="Unassembled WGS sequence"/>
</dbReference>
<accession>A0A8J5M7I3</accession>
<evidence type="ECO:0000256" key="15">
    <source>
        <dbReference type="ARBA" id="ARBA00023136"/>
    </source>
</evidence>
<dbReference type="Gene3D" id="3.30.200.20">
    <property type="entry name" value="Phosphorylase Kinase, domain 1"/>
    <property type="match status" value="1"/>
</dbReference>
<comment type="similarity">
    <text evidence="2">In the N-terminal section; belongs to the leguminous lectin family.</text>
</comment>
<evidence type="ECO:0000256" key="3">
    <source>
        <dbReference type="ARBA" id="ARBA00010217"/>
    </source>
</evidence>
<evidence type="ECO:0000256" key="8">
    <source>
        <dbReference type="ARBA" id="ARBA00022692"/>
    </source>
</evidence>
<feature type="transmembrane region" description="Helical" evidence="20">
    <location>
        <begin position="50"/>
        <end position="67"/>
    </location>
</feature>
<gene>
    <name evidence="22" type="ORF">ZIOFF_000430</name>
</gene>
<feature type="domain" description="Protein kinase" evidence="21">
    <location>
        <begin position="394"/>
        <end position="670"/>
    </location>
</feature>
<keyword evidence="12" id="KW-0418">Kinase</keyword>
<feature type="compositionally biased region" description="Polar residues" evidence="19">
    <location>
        <begin position="696"/>
        <end position="713"/>
    </location>
</feature>
<keyword evidence="23" id="KW-1185">Reference proteome</keyword>
<sequence length="713" mass="79105">MKFSNQPTRKFLQRVNVETLRKDGFHKLTQMPSSKLKVCQSNPPPFPPKIMSLFFLSSLAFFSFFLARVPTSSCIGFTFPRFDSESAIKSSGNRSIASDGSLQLTDGQPAASTYYAHPIPMWRAATNETANFSTYFEFSVSFPSGGAANSSPFGGFAFFLAPFDSFDHGTSNPINLSNGTSTSPDRLLAVEFDSFRANSISNGTAAVNNDSLAARISYTAISNLLVVLVEELKASPNSSPLNLTYRVDLRKVLPDQVLVGFSATNGSAAVLQRITNWNFTSDLEPESKKSALKLWMVAPAIALILALFLAALILYIWRGEGSLRTKILYWIILSVEKGATFARRPLLWCRLMRRRRKGEDGNLSSGESMDDEFSTGTGPRRFSYRELALATNNFSEKRKLGQGGFGGVYKGFLVRSGSEVAVKKISSTSKQGRKEYSSEVKIISRLRHRNLVQLLGWCHERGEFLLVYEFLPNGSLDRHLFRRPTSSSPPLPWEIRYNVAVGLAKALLYLHEEWEQCVVHRDIKPSNVMLDSGFNAKLGDFGLARLVDHQLGQHATGVAGTLGYLAPECFHTGKASKESDVYSFGVVALEIATGRRAVEHDKEAEEEVRLLEWVWDMNGKGRLIEAVDRRLEEQFEEAQFERLMLVGLWCAHPDQAQRPSMREAIQALRFEATAIPSLPKTMPVPVFQPLVPAPQGSISSTPTNTFGSLTTGR</sequence>
<dbReference type="InterPro" id="IPR017441">
    <property type="entry name" value="Protein_kinase_ATP_BS"/>
</dbReference>
<dbReference type="AlphaFoldDB" id="A0A8J5M7I3"/>
<dbReference type="Pfam" id="PF00069">
    <property type="entry name" value="Pkinase"/>
    <property type="match status" value="1"/>
</dbReference>
<dbReference type="GO" id="GO:0004674">
    <property type="term" value="F:protein serine/threonine kinase activity"/>
    <property type="evidence" value="ECO:0007669"/>
    <property type="project" value="UniProtKB-KW"/>
</dbReference>
<evidence type="ECO:0000256" key="12">
    <source>
        <dbReference type="ARBA" id="ARBA00022777"/>
    </source>
</evidence>
<evidence type="ECO:0000256" key="14">
    <source>
        <dbReference type="ARBA" id="ARBA00022989"/>
    </source>
</evidence>
<dbReference type="PROSITE" id="PS00108">
    <property type="entry name" value="PROTEIN_KINASE_ST"/>
    <property type="match status" value="1"/>
</dbReference>
<evidence type="ECO:0000256" key="16">
    <source>
        <dbReference type="ARBA" id="ARBA00023170"/>
    </source>
</evidence>
<keyword evidence="13 18" id="KW-0067">ATP-binding</keyword>
<dbReference type="GO" id="GO:0002229">
    <property type="term" value="P:defense response to oomycetes"/>
    <property type="evidence" value="ECO:0007669"/>
    <property type="project" value="UniProtKB-ARBA"/>
</dbReference>
<reference evidence="22 23" key="1">
    <citation type="submission" date="2020-08" db="EMBL/GenBank/DDBJ databases">
        <title>Plant Genome Project.</title>
        <authorList>
            <person name="Zhang R.-G."/>
        </authorList>
    </citation>
    <scope>NUCLEOTIDE SEQUENCE [LARGE SCALE GENOMIC DNA]</scope>
    <source>
        <tissue evidence="22">Rhizome</tissue>
    </source>
</reference>
<keyword evidence="11 18" id="KW-0547">Nucleotide-binding</keyword>
<keyword evidence="8 20" id="KW-0812">Transmembrane</keyword>
<keyword evidence="17" id="KW-0325">Glycoprotein</keyword>
<dbReference type="InterPro" id="IPR000719">
    <property type="entry name" value="Prot_kinase_dom"/>
</dbReference>
<dbReference type="SUPFAM" id="SSF56112">
    <property type="entry name" value="Protein kinase-like (PK-like)"/>
    <property type="match status" value="1"/>
</dbReference>
<dbReference type="Gene3D" id="1.10.510.10">
    <property type="entry name" value="Transferase(Phosphotransferase) domain 1"/>
    <property type="match status" value="1"/>
</dbReference>
<dbReference type="FunFam" id="1.10.510.10:FF:000240">
    <property type="entry name" value="Lectin-domain containing receptor kinase A4.3"/>
    <property type="match status" value="1"/>
</dbReference>
<feature type="binding site" evidence="18">
    <location>
        <position position="424"/>
    </location>
    <ligand>
        <name>ATP</name>
        <dbReference type="ChEBI" id="CHEBI:30616"/>
    </ligand>
</feature>
<dbReference type="GO" id="GO:0030246">
    <property type="term" value="F:carbohydrate binding"/>
    <property type="evidence" value="ECO:0007669"/>
    <property type="project" value="UniProtKB-KW"/>
</dbReference>
<keyword evidence="7" id="KW-0808">Transferase</keyword>
<proteinExistence type="inferred from homology"/>
<evidence type="ECO:0000256" key="20">
    <source>
        <dbReference type="SAM" id="Phobius"/>
    </source>
</evidence>
<dbReference type="SUPFAM" id="SSF49899">
    <property type="entry name" value="Concanavalin A-like lectins/glucanases"/>
    <property type="match status" value="1"/>
</dbReference>
<evidence type="ECO:0000256" key="11">
    <source>
        <dbReference type="ARBA" id="ARBA00022741"/>
    </source>
</evidence>
<dbReference type="Pfam" id="PF00139">
    <property type="entry name" value="Lectin_legB"/>
    <property type="match status" value="2"/>
</dbReference>
<dbReference type="PANTHER" id="PTHR27007">
    <property type="match status" value="1"/>
</dbReference>
<dbReference type="InterPro" id="IPR050528">
    <property type="entry name" value="L-type_Lectin-RKs"/>
</dbReference>
<feature type="region of interest" description="Disordered" evidence="19">
    <location>
        <begin position="358"/>
        <end position="377"/>
    </location>
</feature>
<dbReference type="InterPro" id="IPR013320">
    <property type="entry name" value="ConA-like_dom_sf"/>
</dbReference>
<comment type="caution">
    <text evidence="22">The sequence shown here is derived from an EMBL/GenBank/DDBJ whole genome shotgun (WGS) entry which is preliminary data.</text>
</comment>
<feature type="transmembrane region" description="Helical" evidence="20">
    <location>
        <begin position="294"/>
        <end position="315"/>
    </location>
</feature>
<dbReference type="InterPro" id="IPR008271">
    <property type="entry name" value="Ser/Thr_kinase_AS"/>
</dbReference>
<dbReference type="GO" id="GO:0005886">
    <property type="term" value="C:plasma membrane"/>
    <property type="evidence" value="ECO:0007669"/>
    <property type="project" value="UniProtKB-SubCell"/>
</dbReference>
<dbReference type="GO" id="GO:0005524">
    <property type="term" value="F:ATP binding"/>
    <property type="evidence" value="ECO:0007669"/>
    <property type="project" value="UniProtKB-UniRule"/>
</dbReference>